<dbReference type="SUPFAM" id="SSF51126">
    <property type="entry name" value="Pectin lyase-like"/>
    <property type="match status" value="1"/>
</dbReference>
<evidence type="ECO:0000256" key="1">
    <source>
        <dbReference type="SAM" id="SignalP"/>
    </source>
</evidence>
<feature type="chain" id="PRO_5005539043" description="Right handed beta helix domain-containing protein" evidence="1">
    <location>
        <begin position="23"/>
        <end position="406"/>
    </location>
</feature>
<dbReference type="InterPro" id="IPR011050">
    <property type="entry name" value="Pectin_lyase_fold/virulence"/>
</dbReference>
<dbReference type="Proteomes" id="UP000054560">
    <property type="component" value="Unassembled WGS sequence"/>
</dbReference>
<evidence type="ECO:0008006" key="4">
    <source>
        <dbReference type="Google" id="ProtNLM"/>
    </source>
</evidence>
<organism evidence="2 3">
    <name type="scientific">Sphaeroforma arctica JP610</name>
    <dbReference type="NCBI Taxonomy" id="667725"/>
    <lineage>
        <taxon>Eukaryota</taxon>
        <taxon>Ichthyosporea</taxon>
        <taxon>Ichthyophonida</taxon>
        <taxon>Sphaeroforma</taxon>
    </lineage>
</organism>
<accession>A0A0L0G5K2</accession>
<dbReference type="EMBL" id="KQ241773">
    <property type="protein sequence ID" value="KNC84317.1"/>
    <property type="molecule type" value="Genomic_DNA"/>
</dbReference>
<keyword evidence="1" id="KW-0732">Signal</keyword>
<sequence>MLKLFELRGVVAALLLSSYVLAEGGEVYKCTDGIWLQSKSTCYSDLRSAFDAANSNTVDTIYVTGEITVDNEIPVRQSTNVIGQKCGGYMAKVFSGFNENEDAIFRMVGSSGDKLLVKDITFENRGGGHSRCIRSDEYDVNEKEARDDRFTKDSAYSLEIDNCRLRYFDSKARGGAAIFLQAVESVVIKNSDFEHNHVTVPDTGDEERFGGGGTLWFQELRRSTNYILIEDSTFLNNSMEFEHGLGGAFFVGNCLGQVDIVDSTFLENIASDGGAVHIARVGITTTVNIDGRFERNQAREQGWGSRAAARDSNNYASNGRGLVANNRASGDAVVTFAGTFINNRVDSSSIFDSSKLFQGTLVVKKGTKFQGNVPGRGIKLSNSSTKLYVQQSEINNSKADLVYRVD</sequence>
<keyword evidence="3" id="KW-1185">Reference proteome</keyword>
<reference evidence="2 3" key="1">
    <citation type="submission" date="2011-02" db="EMBL/GenBank/DDBJ databases">
        <title>The Genome Sequence of Sphaeroforma arctica JP610.</title>
        <authorList>
            <consortium name="The Broad Institute Genome Sequencing Platform"/>
            <person name="Russ C."/>
            <person name="Cuomo C."/>
            <person name="Young S.K."/>
            <person name="Zeng Q."/>
            <person name="Gargeya S."/>
            <person name="Alvarado L."/>
            <person name="Berlin A."/>
            <person name="Chapman S.B."/>
            <person name="Chen Z."/>
            <person name="Freedman E."/>
            <person name="Gellesch M."/>
            <person name="Goldberg J."/>
            <person name="Griggs A."/>
            <person name="Gujja S."/>
            <person name="Heilman E."/>
            <person name="Heiman D."/>
            <person name="Howarth C."/>
            <person name="Mehta T."/>
            <person name="Neiman D."/>
            <person name="Pearson M."/>
            <person name="Roberts A."/>
            <person name="Saif S."/>
            <person name="Shea T."/>
            <person name="Shenoy N."/>
            <person name="Sisk P."/>
            <person name="Stolte C."/>
            <person name="Sykes S."/>
            <person name="White J."/>
            <person name="Yandava C."/>
            <person name="Burger G."/>
            <person name="Gray M.W."/>
            <person name="Holland P.W.H."/>
            <person name="King N."/>
            <person name="Lang F.B.F."/>
            <person name="Roger A.J."/>
            <person name="Ruiz-Trillo I."/>
            <person name="Haas B."/>
            <person name="Nusbaum C."/>
            <person name="Birren B."/>
        </authorList>
    </citation>
    <scope>NUCLEOTIDE SEQUENCE [LARGE SCALE GENOMIC DNA]</scope>
    <source>
        <strain evidence="2 3">JP610</strain>
    </source>
</reference>
<evidence type="ECO:0000313" key="2">
    <source>
        <dbReference type="EMBL" id="KNC84317.1"/>
    </source>
</evidence>
<name>A0A0L0G5K2_9EUKA</name>
<feature type="signal peptide" evidence="1">
    <location>
        <begin position="1"/>
        <end position="22"/>
    </location>
</feature>
<gene>
    <name evidence="2" type="ORF">SARC_03478</name>
</gene>
<dbReference type="RefSeq" id="XP_014158219.1">
    <property type="nucleotide sequence ID" value="XM_014302744.1"/>
</dbReference>
<dbReference type="AlphaFoldDB" id="A0A0L0G5K2"/>
<evidence type="ECO:0000313" key="3">
    <source>
        <dbReference type="Proteomes" id="UP000054560"/>
    </source>
</evidence>
<protein>
    <recommendedName>
        <fullName evidence="4">Right handed beta helix domain-containing protein</fullName>
    </recommendedName>
</protein>
<proteinExistence type="predicted"/>
<dbReference type="GeneID" id="25903982"/>